<sequence>MKKRALGKTGFDISPIVFGGNVLGWTIDEKAGFEVLDAFVDHGFDAIDTADVYSVWVPGNKGGESETIIGRWLKARPGMRNRVKIFTKTGMDMKQPGKNGLSEKRIMQAVDESLGRLGIDRIDLYFSHCFDPDVPQAETLGAYDRLLKAGKIRSIGASNFDAAQLEQALDVSREHGLPAYQVLQPEYNLYDRASYDGALRDFCLREGLGVVTYYSLASGFLSGKYRSEADVGDSKRKGRVETYLNPRGTKILDALDKVAKRHDAKDAEVALAWLIERAGVTAPIASATKLSQVRSFAKAASLSLSADDMDVLERAGAL</sequence>
<accession>A0ABX0KGI6</accession>
<dbReference type="Proteomes" id="UP000615326">
    <property type="component" value="Unassembled WGS sequence"/>
</dbReference>
<dbReference type="PANTHER" id="PTHR43364:SF6">
    <property type="entry name" value="OXIDOREDUCTASE-RELATED"/>
    <property type="match status" value="1"/>
</dbReference>
<name>A0ABX0KGI6_9PROT</name>
<dbReference type="InterPro" id="IPR020471">
    <property type="entry name" value="AKR"/>
</dbReference>
<proteinExistence type="predicted"/>
<dbReference type="Gene3D" id="3.20.20.100">
    <property type="entry name" value="NADP-dependent oxidoreductase domain"/>
    <property type="match status" value="1"/>
</dbReference>
<dbReference type="EMBL" id="WOSW01000019">
    <property type="protein sequence ID" value="NHO33032.1"/>
    <property type="molecule type" value="Genomic_DNA"/>
</dbReference>
<evidence type="ECO:0000313" key="3">
    <source>
        <dbReference type="Proteomes" id="UP000615326"/>
    </source>
</evidence>
<dbReference type="RefSeq" id="WP_173577556.1">
    <property type="nucleotide sequence ID" value="NZ_WOSW01000019.1"/>
</dbReference>
<dbReference type="PRINTS" id="PR00069">
    <property type="entry name" value="ALDKETRDTASE"/>
</dbReference>
<dbReference type="CDD" id="cd19081">
    <property type="entry name" value="AKR_AKR9C1"/>
    <property type="match status" value="1"/>
</dbReference>
<evidence type="ECO:0000313" key="2">
    <source>
        <dbReference type="EMBL" id="NHO33032.1"/>
    </source>
</evidence>
<comment type="caution">
    <text evidence="2">The sequence shown here is derived from an EMBL/GenBank/DDBJ whole genome shotgun (WGS) entry which is preliminary data.</text>
</comment>
<dbReference type="Pfam" id="PF00248">
    <property type="entry name" value="Aldo_ket_red"/>
    <property type="match status" value="1"/>
</dbReference>
<dbReference type="InterPro" id="IPR036812">
    <property type="entry name" value="NAD(P)_OxRdtase_dom_sf"/>
</dbReference>
<dbReference type="InterPro" id="IPR050523">
    <property type="entry name" value="AKR_Detox_Biosynth"/>
</dbReference>
<feature type="domain" description="NADP-dependent oxidoreductase" evidence="1">
    <location>
        <begin position="15"/>
        <end position="314"/>
    </location>
</feature>
<dbReference type="InterPro" id="IPR023210">
    <property type="entry name" value="NADP_OxRdtase_dom"/>
</dbReference>
<evidence type="ECO:0000259" key="1">
    <source>
        <dbReference type="Pfam" id="PF00248"/>
    </source>
</evidence>
<organism evidence="2 3">
    <name type="scientific">Acetobacter fallax</name>
    <dbReference type="NCBI Taxonomy" id="1737473"/>
    <lineage>
        <taxon>Bacteria</taxon>
        <taxon>Pseudomonadati</taxon>
        <taxon>Pseudomonadota</taxon>
        <taxon>Alphaproteobacteria</taxon>
        <taxon>Acetobacterales</taxon>
        <taxon>Acetobacteraceae</taxon>
        <taxon>Acetobacter</taxon>
    </lineage>
</organism>
<dbReference type="SUPFAM" id="SSF51430">
    <property type="entry name" value="NAD(P)-linked oxidoreductase"/>
    <property type="match status" value="1"/>
</dbReference>
<dbReference type="PANTHER" id="PTHR43364">
    <property type="entry name" value="NADH-SPECIFIC METHYLGLYOXAL REDUCTASE-RELATED"/>
    <property type="match status" value="1"/>
</dbReference>
<keyword evidence="3" id="KW-1185">Reference proteome</keyword>
<protein>
    <submittedName>
        <fullName evidence="2">Aldo/keto reductase</fullName>
    </submittedName>
</protein>
<reference evidence="2 3" key="1">
    <citation type="journal article" date="2020" name="Int. J. Syst. Evol. Microbiol.">
        <title>Novel acetic acid bacteria from cider fermentations: Acetobacter conturbans sp. nov. and Acetobacter fallax sp. nov.</title>
        <authorList>
            <person name="Sombolestani A.S."/>
            <person name="Cleenwerck I."/>
            <person name="Cnockaert M."/>
            <person name="Borremans W."/>
            <person name="Wieme A.D."/>
            <person name="De Vuyst L."/>
            <person name="Vandamme P."/>
        </authorList>
    </citation>
    <scope>NUCLEOTIDE SEQUENCE [LARGE SCALE GENOMIC DNA]</scope>
    <source>
        <strain evidence="2 3">LMG 1637</strain>
    </source>
</reference>
<gene>
    <name evidence="2" type="ORF">GOB84_10780</name>
</gene>